<proteinExistence type="predicted"/>
<keyword evidence="1" id="KW-0175">Coiled coil</keyword>
<dbReference type="RefSeq" id="WP_207107840.1">
    <property type="nucleotide sequence ID" value="NZ_JAFLVR010000016.1"/>
</dbReference>
<feature type="coiled-coil region" evidence="1">
    <location>
        <begin position="32"/>
        <end position="87"/>
    </location>
</feature>
<name>A0ABS3HF28_9ENTE</name>
<dbReference type="EMBL" id="JAFLVR010000016">
    <property type="protein sequence ID" value="MBO0452061.1"/>
    <property type="molecule type" value="Genomic_DNA"/>
</dbReference>
<sequence length="147" mass="17088">MTTTISADQLLVNINQLIEENVSSLLNFTAEKEKAQQLVNSQHDKVAQLQRLNQEMIKMQEHSEVSIDEIKNLKSIFDQNYQAYQEEYHALKTLYLTISVSFTTEKYILKRCFFDESDYVLSQIMEKASDQDVEIAQLNEVISSIEE</sequence>
<gene>
    <name evidence="2" type="ORF">JZO85_07260</name>
</gene>
<evidence type="ECO:0000313" key="3">
    <source>
        <dbReference type="Proteomes" id="UP000664495"/>
    </source>
</evidence>
<protein>
    <submittedName>
        <fullName evidence="2">Uncharacterized protein</fullName>
    </submittedName>
</protein>
<organism evidence="2 3">
    <name type="scientific">Candidatus Enterococcus murrayae</name>
    <dbReference type="NCBI Taxonomy" id="2815321"/>
    <lineage>
        <taxon>Bacteria</taxon>
        <taxon>Bacillati</taxon>
        <taxon>Bacillota</taxon>
        <taxon>Bacilli</taxon>
        <taxon>Lactobacillales</taxon>
        <taxon>Enterococcaceae</taxon>
        <taxon>Enterococcus</taxon>
    </lineage>
</organism>
<evidence type="ECO:0000313" key="2">
    <source>
        <dbReference type="EMBL" id="MBO0452061.1"/>
    </source>
</evidence>
<comment type="caution">
    <text evidence="2">The sequence shown here is derived from an EMBL/GenBank/DDBJ whole genome shotgun (WGS) entry which is preliminary data.</text>
</comment>
<accession>A0ABS3HF28</accession>
<keyword evidence="3" id="KW-1185">Reference proteome</keyword>
<dbReference type="Proteomes" id="UP000664495">
    <property type="component" value="Unassembled WGS sequence"/>
</dbReference>
<evidence type="ECO:0000256" key="1">
    <source>
        <dbReference type="SAM" id="Coils"/>
    </source>
</evidence>
<reference evidence="2 3" key="1">
    <citation type="submission" date="2021-03" db="EMBL/GenBank/DDBJ databases">
        <title>Enterococcal diversity collection.</title>
        <authorList>
            <person name="Gilmore M.S."/>
            <person name="Schwartzman J."/>
            <person name="Van Tyne D."/>
            <person name="Martin M."/>
            <person name="Earl A.M."/>
            <person name="Manson A.L."/>
            <person name="Straub T."/>
            <person name="Salamzade R."/>
            <person name="Saavedra J."/>
            <person name="Lebreton F."/>
            <person name="Prichula J."/>
            <person name="Schaufler K."/>
            <person name="Gaca A."/>
            <person name="Sgardioli B."/>
            <person name="Wagenaar J."/>
            <person name="Strong T."/>
        </authorList>
    </citation>
    <scope>NUCLEOTIDE SEQUENCE [LARGE SCALE GENOMIC DNA]</scope>
    <source>
        <strain evidence="2 3">MJM16</strain>
    </source>
</reference>